<dbReference type="AlphaFoldDB" id="A0A812PQP9"/>
<comment type="caution">
    <text evidence="2">The sequence shown here is derived from an EMBL/GenBank/DDBJ whole genome shotgun (WGS) entry which is preliminary data.</text>
</comment>
<evidence type="ECO:0000256" key="1">
    <source>
        <dbReference type="SAM" id="MobiDB-lite"/>
    </source>
</evidence>
<evidence type="ECO:0000313" key="3">
    <source>
        <dbReference type="Proteomes" id="UP000604046"/>
    </source>
</evidence>
<gene>
    <name evidence="2" type="ORF">SNAT2548_LOCUS19421</name>
</gene>
<keyword evidence="3" id="KW-1185">Reference proteome</keyword>
<accession>A0A812PQP9</accession>
<evidence type="ECO:0000313" key="2">
    <source>
        <dbReference type="EMBL" id="CAE7361140.1"/>
    </source>
</evidence>
<feature type="compositionally biased region" description="Polar residues" evidence="1">
    <location>
        <begin position="253"/>
        <end position="271"/>
    </location>
</feature>
<sequence length="430" mass="47149">MSEVPDIHIKMSYVATVSPCQILHGRLTRDFHALVPVHGDSWLEYTSFVRGGTNVPPANTYTKMSFQAAQAARTHKLCDRSTVRNVGMNQRAQLGPDAVAVMLDEFLQKLPADNSVRAVKLYGVCCGNPDWSSGFLQTLCNQQRSDAVQVKMAAVLADVKEHRVTINKVHAVETVVPFLQCLRLPDYRPLGPTPPGWEGQEPSKRKLWQELEKVRAQLSVNCEITDTGSLRLKDCPAKLAGIDSVKTARTQFQAASQSLGEPESTTASVQASEPAPMDRVSVNEDEALTHTAFEARYSVESKSAASPRNFFFVLAKLKPQQECTESESRTDTHLTLWISNETDSVIKMPANSEVCGLGRMVFKQLSGQGIDSVQGQRAVKWDFAGAAGVGVAANTFKLAFEKPGTTGYRAKTCSQCLRPGTSLDFSRYMS</sequence>
<name>A0A812PQP9_9DINO</name>
<dbReference type="Proteomes" id="UP000604046">
    <property type="component" value="Unassembled WGS sequence"/>
</dbReference>
<dbReference type="EMBL" id="CAJNDS010002178">
    <property type="protein sequence ID" value="CAE7361140.1"/>
    <property type="molecule type" value="Genomic_DNA"/>
</dbReference>
<proteinExistence type="predicted"/>
<reference evidence="2" key="1">
    <citation type="submission" date="2021-02" db="EMBL/GenBank/DDBJ databases">
        <authorList>
            <person name="Dougan E. K."/>
            <person name="Rhodes N."/>
            <person name="Thang M."/>
            <person name="Chan C."/>
        </authorList>
    </citation>
    <scope>NUCLEOTIDE SEQUENCE</scope>
</reference>
<feature type="region of interest" description="Disordered" evidence="1">
    <location>
        <begin position="253"/>
        <end position="277"/>
    </location>
</feature>
<protein>
    <submittedName>
        <fullName evidence="2">Uncharacterized protein</fullName>
    </submittedName>
</protein>
<organism evidence="2 3">
    <name type="scientific">Symbiodinium natans</name>
    <dbReference type="NCBI Taxonomy" id="878477"/>
    <lineage>
        <taxon>Eukaryota</taxon>
        <taxon>Sar</taxon>
        <taxon>Alveolata</taxon>
        <taxon>Dinophyceae</taxon>
        <taxon>Suessiales</taxon>
        <taxon>Symbiodiniaceae</taxon>
        <taxon>Symbiodinium</taxon>
    </lineage>
</organism>